<organism evidence="12 13">
    <name type="scientific">Hippocampus comes</name>
    <name type="common">Tiger tail seahorse</name>
    <dbReference type="NCBI Taxonomy" id="109280"/>
    <lineage>
        <taxon>Eukaryota</taxon>
        <taxon>Metazoa</taxon>
        <taxon>Chordata</taxon>
        <taxon>Craniata</taxon>
        <taxon>Vertebrata</taxon>
        <taxon>Euteleostomi</taxon>
        <taxon>Actinopterygii</taxon>
        <taxon>Neopterygii</taxon>
        <taxon>Teleostei</taxon>
        <taxon>Neoteleostei</taxon>
        <taxon>Acanthomorphata</taxon>
        <taxon>Syngnathiaria</taxon>
        <taxon>Syngnathiformes</taxon>
        <taxon>Syngnathoidei</taxon>
        <taxon>Syngnathidae</taxon>
        <taxon>Hippocampus</taxon>
    </lineage>
</organism>
<keyword evidence="3" id="KW-0963">Cytoplasm</keyword>
<dbReference type="Ensembl" id="ENSHCOT00000018254.1">
    <property type="protein sequence ID" value="ENSHCOP00000011509.1"/>
    <property type="gene ID" value="ENSHCOG00000014352.1"/>
</dbReference>
<dbReference type="InterPro" id="IPR018957">
    <property type="entry name" value="Znf_C3HC4_RING-type"/>
</dbReference>
<evidence type="ECO:0000256" key="3">
    <source>
        <dbReference type="ARBA" id="ARBA00022490"/>
    </source>
</evidence>
<sequence length="546" mass="62638">MAGGILSNLDNLCNVDCANVHPLVCHLCHEQYQSPCLLDCYHIFCARCLLGRTNDSRLSCPLCGYPSVIKGNNGLPPEDRLLKFLVDNNADAEEIVQCANCDQESVMFYCNTCNQPLCCACRELTHKARMFAHHDIVSLSKRSKAKHRKCVLHEEPYILFSTENKSMLCIKCFRDMQVESRTHCIDIETAYMQGCEMLDQAVLVVKELQTSTREAIFLLRSMIGEVCLNVEEEESAICSLFNSLQAIDQHEEKEKALKEQLSHLTSLLPTLQVHLVTCSAFLSSANMFEFLDMGYQLMERLKRIVKLPHRLRPVQSSKINTEYRSEFARCLEPLLLIGQRCAPSVAGLQSPLSMSCRSQSLSEMPLGSVFGRRPTSHRNICTKVLLAEGRETPFTKHCNSYENSYRTLQTEIQSLKDQVQELHRDLTKHHSIINTDQMGEILDRSLHIDSQIASQYATVETMRTMFEEIWEETFQRVTNEQEIYEAQLHDLMQLKQENSYLTTIARQISPYILSIAKVKERLEPRRQLKQIEESEKEEHAYDPALK</sequence>
<evidence type="ECO:0000256" key="8">
    <source>
        <dbReference type="SAM" id="Coils"/>
    </source>
</evidence>
<keyword evidence="13" id="KW-1185">Reference proteome</keyword>
<dbReference type="PROSITE" id="PS50089">
    <property type="entry name" value="ZF_RING_2"/>
    <property type="match status" value="1"/>
</dbReference>
<evidence type="ECO:0000256" key="6">
    <source>
        <dbReference type="ARBA" id="ARBA00022833"/>
    </source>
</evidence>
<accession>A0A3Q3DGF6</accession>
<dbReference type="SMART" id="SM00184">
    <property type="entry name" value="RING"/>
    <property type="match status" value="1"/>
</dbReference>
<evidence type="ECO:0000256" key="5">
    <source>
        <dbReference type="ARBA" id="ARBA00022771"/>
    </source>
</evidence>
<dbReference type="SUPFAM" id="SSF57850">
    <property type="entry name" value="RING/U-box"/>
    <property type="match status" value="1"/>
</dbReference>
<reference evidence="12" key="2">
    <citation type="submission" date="2025-09" db="UniProtKB">
        <authorList>
            <consortium name="Ensembl"/>
        </authorList>
    </citation>
    <scope>IDENTIFICATION</scope>
</reference>
<dbReference type="Pfam" id="PF00643">
    <property type="entry name" value="zf-B_box"/>
    <property type="match status" value="1"/>
</dbReference>
<keyword evidence="4" id="KW-0479">Metal-binding</keyword>
<proteinExistence type="predicted"/>
<dbReference type="SMART" id="SM00336">
    <property type="entry name" value="BBOX"/>
    <property type="match status" value="1"/>
</dbReference>
<dbReference type="GeneTree" id="ENSGT00510000048612"/>
<evidence type="ECO:0000256" key="2">
    <source>
        <dbReference type="ARBA" id="ARBA00021526"/>
    </source>
</evidence>
<reference evidence="12" key="1">
    <citation type="submission" date="2025-08" db="UniProtKB">
        <authorList>
            <consortium name="Ensembl"/>
        </authorList>
    </citation>
    <scope>IDENTIFICATION</scope>
</reference>
<dbReference type="PROSITE" id="PS50119">
    <property type="entry name" value="ZF_BBOX"/>
    <property type="match status" value="1"/>
</dbReference>
<feature type="region of interest" description="Disordered" evidence="9">
    <location>
        <begin position="527"/>
        <end position="546"/>
    </location>
</feature>
<dbReference type="GO" id="GO:0044325">
    <property type="term" value="F:transmembrane transporter binding"/>
    <property type="evidence" value="ECO:0007669"/>
    <property type="project" value="TreeGrafter"/>
</dbReference>
<dbReference type="InterPro" id="IPR001841">
    <property type="entry name" value="Znf_RING"/>
</dbReference>
<dbReference type="PANTHER" id="PTHR22635:SF0">
    <property type="entry name" value="RING FINGER PROTEIN 207"/>
    <property type="match status" value="1"/>
</dbReference>
<dbReference type="GO" id="GO:0048471">
    <property type="term" value="C:perinuclear region of cytoplasm"/>
    <property type="evidence" value="ECO:0007669"/>
    <property type="project" value="TreeGrafter"/>
</dbReference>
<dbReference type="Gene3D" id="1.20.58.1540">
    <property type="entry name" value="Actin interacting protein 3, C-terminal domain"/>
    <property type="match status" value="1"/>
</dbReference>
<comment type="subcellular location">
    <subcellularLocation>
        <location evidence="1">Cytoplasm</location>
    </subcellularLocation>
</comment>
<feature type="domain" description="RING-type" evidence="10">
    <location>
        <begin position="25"/>
        <end position="63"/>
    </location>
</feature>
<dbReference type="Pfam" id="PF00097">
    <property type="entry name" value="zf-C3HC4"/>
    <property type="match status" value="1"/>
</dbReference>
<dbReference type="GO" id="GO:1905026">
    <property type="term" value="P:positive regulation of membrane repolarization during ventricular cardiac muscle cell action potential"/>
    <property type="evidence" value="ECO:0007669"/>
    <property type="project" value="UniProtKB-ARBA"/>
</dbReference>
<dbReference type="InterPro" id="IPR039320">
    <property type="entry name" value="RNF207"/>
</dbReference>
<evidence type="ECO:0000259" key="10">
    <source>
        <dbReference type="PROSITE" id="PS50089"/>
    </source>
</evidence>
<dbReference type="CDD" id="cd19814">
    <property type="entry name" value="Bbox1_RNF207-like"/>
    <property type="match status" value="1"/>
</dbReference>
<evidence type="ECO:0000256" key="1">
    <source>
        <dbReference type="ARBA" id="ARBA00004496"/>
    </source>
</evidence>
<dbReference type="AlphaFoldDB" id="A0A3Q3DGF6"/>
<dbReference type="InterPro" id="IPR000315">
    <property type="entry name" value="Znf_B-box"/>
</dbReference>
<dbReference type="OMA" id="YEDSYRH"/>
<keyword evidence="8" id="KW-0175">Coiled coil</keyword>
<protein>
    <recommendedName>
        <fullName evidence="2">RING finger protein 207</fullName>
    </recommendedName>
</protein>
<dbReference type="InterPro" id="IPR017907">
    <property type="entry name" value="Znf_RING_CS"/>
</dbReference>
<dbReference type="Proteomes" id="UP000264820">
    <property type="component" value="Unplaced"/>
</dbReference>
<feature type="domain" description="B box-type" evidence="11">
    <location>
        <begin position="93"/>
        <end position="139"/>
    </location>
</feature>
<dbReference type="PROSITE" id="PS00518">
    <property type="entry name" value="ZF_RING_1"/>
    <property type="match status" value="1"/>
</dbReference>
<dbReference type="GO" id="GO:0008270">
    <property type="term" value="F:zinc ion binding"/>
    <property type="evidence" value="ECO:0007669"/>
    <property type="project" value="UniProtKB-KW"/>
</dbReference>
<dbReference type="STRING" id="109280.ENSHCOP00000011509"/>
<feature type="coiled-coil region" evidence="8">
    <location>
        <begin position="398"/>
        <end position="425"/>
    </location>
</feature>
<dbReference type="GO" id="GO:0055117">
    <property type="term" value="P:regulation of cardiac muscle contraction"/>
    <property type="evidence" value="ECO:0007669"/>
    <property type="project" value="TreeGrafter"/>
</dbReference>
<evidence type="ECO:0000313" key="12">
    <source>
        <dbReference type="Ensembl" id="ENSHCOP00000011509.1"/>
    </source>
</evidence>
<evidence type="ECO:0000259" key="11">
    <source>
        <dbReference type="PROSITE" id="PS50119"/>
    </source>
</evidence>
<dbReference type="Gene3D" id="3.30.40.10">
    <property type="entry name" value="Zinc/RING finger domain, C3HC4 (zinc finger)"/>
    <property type="match status" value="1"/>
</dbReference>
<evidence type="ECO:0000256" key="7">
    <source>
        <dbReference type="PROSITE-ProRule" id="PRU00024"/>
    </source>
</evidence>
<evidence type="ECO:0000313" key="13">
    <source>
        <dbReference type="Proteomes" id="UP000264820"/>
    </source>
</evidence>
<evidence type="ECO:0000256" key="4">
    <source>
        <dbReference type="ARBA" id="ARBA00022723"/>
    </source>
</evidence>
<dbReference type="FunFam" id="3.30.40.10:FF:000478">
    <property type="entry name" value="Ring finger protein 207"/>
    <property type="match status" value="1"/>
</dbReference>
<evidence type="ECO:0000256" key="9">
    <source>
        <dbReference type="SAM" id="MobiDB-lite"/>
    </source>
</evidence>
<dbReference type="GO" id="GO:0030544">
    <property type="term" value="F:Hsp70 protein binding"/>
    <property type="evidence" value="ECO:0007669"/>
    <property type="project" value="InterPro"/>
</dbReference>
<dbReference type="InterPro" id="IPR013083">
    <property type="entry name" value="Znf_RING/FYVE/PHD"/>
</dbReference>
<name>A0A3Q3DGF6_HIPCM</name>
<dbReference type="PANTHER" id="PTHR22635">
    <property type="entry name" value="RING FINGER PROTEIN 207"/>
    <property type="match status" value="1"/>
</dbReference>
<dbReference type="Gene3D" id="3.30.160.60">
    <property type="entry name" value="Classic Zinc Finger"/>
    <property type="match status" value="1"/>
</dbReference>
<keyword evidence="6" id="KW-0862">Zinc</keyword>
<keyword evidence="5 7" id="KW-0863">Zinc-finger</keyword>
<dbReference type="GO" id="GO:1901207">
    <property type="term" value="P:regulation of heart looping"/>
    <property type="evidence" value="ECO:0007669"/>
    <property type="project" value="TreeGrafter"/>
</dbReference>